<dbReference type="RefSeq" id="XP_008561980.1">
    <property type="nucleotide sequence ID" value="XM_008563758.1"/>
</dbReference>
<keyword evidence="3" id="KW-1185">Reference proteome</keyword>
<evidence type="ECO:0000313" key="3">
    <source>
        <dbReference type="Proteomes" id="UP000694923"/>
    </source>
</evidence>
<dbReference type="PROSITE" id="PS50001">
    <property type="entry name" value="SH2"/>
    <property type="match status" value="1"/>
</dbReference>
<accession>A0ABM0Q0T9</accession>
<sequence>MEQSGEADGAAQPHTSASLGVYVLTCNIVHSSLTRDKAERKFYSGTHRLTNRPAGLEPQPGVFDGLRDAMVRDYVRQTWKLQGDALEQAIISQAPQVEKLIATTAHERMPWYHSNLTREEAERKLYSGTQTDGKFL</sequence>
<dbReference type="Gene3D" id="3.30.505.10">
    <property type="entry name" value="SH2 domain"/>
    <property type="match status" value="1"/>
</dbReference>
<dbReference type="SUPFAM" id="SSF55550">
    <property type="entry name" value="SH2 domain"/>
    <property type="match status" value="1"/>
</dbReference>
<evidence type="ECO:0000256" key="1">
    <source>
        <dbReference type="PROSITE-ProRule" id="PRU00191"/>
    </source>
</evidence>
<evidence type="ECO:0000259" key="2">
    <source>
        <dbReference type="PROSITE" id="PS50001"/>
    </source>
</evidence>
<evidence type="ECO:0000313" key="4">
    <source>
        <dbReference type="RefSeq" id="XP_008561980.1"/>
    </source>
</evidence>
<organism evidence="3 4">
    <name type="scientific">Galeopterus variegatus</name>
    <name type="common">Malayan flying lemur</name>
    <name type="synonym">Cynocephalus variegatus</name>
    <dbReference type="NCBI Taxonomy" id="482537"/>
    <lineage>
        <taxon>Eukaryota</taxon>
        <taxon>Metazoa</taxon>
        <taxon>Chordata</taxon>
        <taxon>Craniata</taxon>
        <taxon>Vertebrata</taxon>
        <taxon>Euteleostomi</taxon>
        <taxon>Mammalia</taxon>
        <taxon>Eutheria</taxon>
        <taxon>Euarchontoglires</taxon>
        <taxon>Dermoptera</taxon>
        <taxon>Cynocephalidae</taxon>
        <taxon>Galeopterus</taxon>
    </lineage>
</organism>
<proteinExistence type="predicted"/>
<feature type="domain" description="SH2" evidence="2">
    <location>
        <begin position="111"/>
        <end position="136"/>
    </location>
</feature>
<dbReference type="Pfam" id="PF00017">
    <property type="entry name" value="SH2"/>
    <property type="match status" value="1"/>
</dbReference>
<reference evidence="4" key="1">
    <citation type="submission" date="2025-08" db="UniProtKB">
        <authorList>
            <consortium name="RefSeq"/>
        </authorList>
    </citation>
    <scope>IDENTIFICATION</scope>
</reference>
<dbReference type="InterPro" id="IPR000980">
    <property type="entry name" value="SH2"/>
</dbReference>
<dbReference type="Gene3D" id="1.10.930.10">
    <property type="entry name" value="Syk Kinase, Chain A, domain 2"/>
    <property type="match status" value="1"/>
</dbReference>
<gene>
    <name evidence="4" type="primary">LOC103582071</name>
</gene>
<name>A0ABM0Q0T9_GALVR</name>
<dbReference type="InterPro" id="IPR023420">
    <property type="entry name" value="Kinase_SYK/ZAP-70_inter-SH2_sf"/>
</dbReference>
<dbReference type="GeneID" id="103582071"/>
<feature type="non-terminal residue" evidence="4">
    <location>
        <position position="136"/>
    </location>
</feature>
<protein>
    <submittedName>
        <fullName evidence="4">Tyrosine-protein kinase ZAP-70-like</fullName>
    </submittedName>
</protein>
<keyword evidence="1" id="KW-0727">SH2 domain</keyword>
<dbReference type="InterPro" id="IPR036860">
    <property type="entry name" value="SH2_dom_sf"/>
</dbReference>
<dbReference type="Proteomes" id="UP000694923">
    <property type="component" value="Unplaced"/>
</dbReference>